<evidence type="ECO:0000259" key="4">
    <source>
        <dbReference type="PROSITE" id="PS50011"/>
    </source>
</evidence>
<dbReference type="Proteomes" id="UP000683925">
    <property type="component" value="Unassembled WGS sequence"/>
</dbReference>
<evidence type="ECO:0000313" key="6">
    <source>
        <dbReference type="Proteomes" id="UP000683925"/>
    </source>
</evidence>
<feature type="domain" description="Protein kinase" evidence="4">
    <location>
        <begin position="14"/>
        <end position="395"/>
    </location>
</feature>
<dbReference type="EMBL" id="CAJJDP010000075">
    <property type="protein sequence ID" value="CAD8181333.1"/>
    <property type="molecule type" value="Genomic_DNA"/>
</dbReference>
<feature type="compositionally biased region" description="Polar residues" evidence="3">
    <location>
        <begin position="382"/>
        <end position="393"/>
    </location>
</feature>
<dbReference type="GO" id="GO:0004674">
    <property type="term" value="F:protein serine/threonine kinase activity"/>
    <property type="evidence" value="ECO:0007669"/>
    <property type="project" value="UniProtKB-EC"/>
</dbReference>
<evidence type="ECO:0000256" key="3">
    <source>
        <dbReference type="SAM" id="MobiDB-lite"/>
    </source>
</evidence>
<dbReference type="InterPro" id="IPR008271">
    <property type="entry name" value="Ser/Thr_kinase_AS"/>
</dbReference>
<gene>
    <name evidence="5" type="ORF">POCTA_138.1.T0760261</name>
</gene>
<keyword evidence="6" id="KW-1185">Reference proteome</keyword>
<name>A0A8S1VY99_PAROT</name>
<dbReference type="EC" id="2.7.11.1" evidence="1"/>
<dbReference type="GO" id="GO:0005524">
    <property type="term" value="F:ATP binding"/>
    <property type="evidence" value="ECO:0007669"/>
    <property type="project" value="InterPro"/>
</dbReference>
<evidence type="ECO:0000256" key="1">
    <source>
        <dbReference type="ARBA" id="ARBA00012513"/>
    </source>
</evidence>
<sequence length="576" mass="67302">MINQQLQKLINNTFITKKRVSAGSFGVVYCGQDINTRALVAIKMDKCNKEDSSLEREAEILRRLQKVPQIPKLYWAGKEGDSNMLVIQYLGRDLTHYLKTFRKFSLRCVLNIAEQMINILENIHKNKVLHRDIKPENVLVGKEEEENLLYIVDFGISKFYKDENDSHISYRENQPFIGTTRYASINAHKGTSLSRKDDLESLGYMLIFLLKGQLPWQNLQFIDEEDKMRQVGQMKMKMEMDELCKGIPLEFGRFLEYIRGLPFKAEPNYKYCQSLFKKVCQEHNFQQKDLIFDWETGPKSDRNDDKRKQTIEAHLPSSQNSNLVNNKPSLFKKSKEDVSSNNIGGSLLNYSLEQLEMNSLLKTPEQRKSNLAPDINRRKNRMQSVSSYNDSHSELENNGSVMLGIQPSMISRLSKLSFNSFSRVRDSKLNLTLTPEYRKPPKQEKKLTITPNSYIQQISGQKKKSLIKNSNSRQQLSLKKEEVEETIQDFSKMNETDEGIEPKYMLLKQASVNAYSLQKINQRISQYIVKIVLILMFMYQRRLQYNTLYQEQNQNLVFFQFKQLNVLMFHILTNGF</sequence>
<dbReference type="SMART" id="SM00220">
    <property type="entry name" value="S_TKc"/>
    <property type="match status" value="1"/>
</dbReference>
<accession>A0A8S1VY99</accession>
<comment type="caution">
    <text evidence="5">The sequence shown here is derived from an EMBL/GenBank/DDBJ whole genome shotgun (WGS) entry which is preliminary data.</text>
</comment>
<dbReference type="OrthoDB" id="291637at2759"/>
<proteinExistence type="predicted"/>
<evidence type="ECO:0000256" key="2">
    <source>
        <dbReference type="ARBA" id="ARBA00023860"/>
    </source>
</evidence>
<dbReference type="Pfam" id="PF00069">
    <property type="entry name" value="Pkinase"/>
    <property type="match status" value="1"/>
</dbReference>
<organism evidence="5 6">
    <name type="scientific">Paramecium octaurelia</name>
    <dbReference type="NCBI Taxonomy" id="43137"/>
    <lineage>
        <taxon>Eukaryota</taxon>
        <taxon>Sar</taxon>
        <taxon>Alveolata</taxon>
        <taxon>Ciliophora</taxon>
        <taxon>Intramacronucleata</taxon>
        <taxon>Oligohymenophorea</taxon>
        <taxon>Peniculida</taxon>
        <taxon>Parameciidae</taxon>
        <taxon>Paramecium</taxon>
    </lineage>
</organism>
<protein>
    <recommendedName>
        <fullName evidence="2">Casein kinase I</fullName>
        <ecNumber evidence="1">2.7.11.1</ecNumber>
    </recommendedName>
</protein>
<dbReference type="FunFam" id="1.10.510.10:FF:000616">
    <property type="entry name" value="Uncharacterized protein"/>
    <property type="match status" value="1"/>
</dbReference>
<dbReference type="InterPro" id="IPR050235">
    <property type="entry name" value="CK1_Ser-Thr_kinase"/>
</dbReference>
<dbReference type="PANTHER" id="PTHR11909">
    <property type="entry name" value="CASEIN KINASE-RELATED"/>
    <property type="match status" value="1"/>
</dbReference>
<dbReference type="AlphaFoldDB" id="A0A8S1VY99"/>
<dbReference type="InterPro" id="IPR000719">
    <property type="entry name" value="Prot_kinase_dom"/>
</dbReference>
<reference evidence="5" key="1">
    <citation type="submission" date="2021-01" db="EMBL/GenBank/DDBJ databases">
        <authorList>
            <consortium name="Genoscope - CEA"/>
            <person name="William W."/>
        </authorList>
    </citation>
    <scope>NUCLEOTIDE SEQUENCE</scope>
</reference>
<evidence type="ECO:0000313" key="5">
    <source>
        <dbReference type="EMBL" id="CAD8181333.1"/>
    </source>
</evidence>
<feature type="region of interest" description="Disordered" evidence="3">
    <location>
        <begin position="361"/>
        <end position="393"/>
    </location>
</feature>
<dbReference type="CDD" id="cd14016">
    <property type="entry name" value="STKc_CK1"/>
    <property type="match status" value="1"/>
</dbReference>
<dbReference type="PROSITE" id="PS50011">
    <property type="entry name" value="PROTEIN_KINASE_DOM"/>
    <property type="match status" value="1"/>
</dbReference>
<dbReference type="OMA" id="YWAGKEG"/>
<dbReference type="PROSITE" id="PS00108">
    <property type="entry name" value="PROTEIN_KINASE_ST"/>
    <property type="match status" value="1"/>
</dbReference>